<dbReference type="Pfam" id="PF07715">
    <property type="entry name" value="Plug"/>
    <property type="match status" value="1"/>
</dbReference>
<evidence type="ECO:0000256" key="8">
    <source>
        <dbReference type="PROSITE-ProRule" id="PRU01360"/>
    </source>
</evidence>
<evidence type="ECO:0000256" key="5">
    <source>
        <dbReference type="ARBA" id="ARBA00022729"/>
    </source>
</evidence>
<keyword evidence="12" id="KW-1185">Reference proteome</keyword>
<dbReference type="Gene3D" id="2.170.130.10">
    <property type="entry name" value="TonB-dependent receptor, plug domain"/>
    <property type="match status" value="1"/>
</dbReference>
<keyword evidence="6 8" id="KW-0472">Membrane</keyword>
<dbReference type="eggNOG" id="COG4206">
    <property type="taxonomic scope" value="Bacteria"/>
</dbReference>
<evidence type="ECO:0000256" key="2">
    <source>
        <dbReference type="ARBA" id="ARBA00022448"/>
    </source>
</evidence>
<dbReference type="EMBL" id="AECZ01000014">
    <property type="protein sequence ID" value="EFL50913.1"/>
    <property type="molecule type" value="Genomic_DNA"/>
</dbReference>
<evidence type="ECO:0000256" key="6">
    <source>
        <dbReference type="ARBA" id="ARBA00023136"/>
    </source>
</evidence>
<dbReference type="InterPro" id="IPR012910">
    <property type="entry name" value="Plug_dom"/>
</dbReference>
<feature type="chain" id="PRO_5003148217" evidence="9">
    <location>
        <begin position="26"/>
        <end position="664"/>
    </location>
</feature>
<reference evidence="11 12" key="1">
    <citation type="submission" date="2010-08" db="EMBL/GenBank/DDBJ databases">
        <title>The draft genome of Desulfovibrio fructosovorans JJ.</title>
        <authorList>
            <consortium name="US DOE Joint Genome Institute (JGI-PGF)"/>
            <person name="Lucas S."/>
            <person name="Copeland A."/>
            <person name="Lapidus A."/>
            <person name="Cheng J.-F."/>
            <person name="Bruce D."/>
            <person name="Goodwin L."/>
            <person name="Pitluck S."/>
            <person name="Land M.L."/>
            <person name="Hauser L."/>
            <person name="Chang Y.-J."/>
            <person name="Jeffries C."/>
            <person name="Wall J.D."/>
            <person name="Stahl D.A."/>
            <person name="Arkin A.P."/>
            <person name="Dehal P."/>
            <person name="Stolyar S.M."/>
            <person name="Hazen T.C."/>
            <person name="Woyke T.J."/>
        </authorList>
    </citation>
    <scope>NUCLEOTIDE SEQUENCE [LARGE SCALE GENOMIC DNA]</scope>
    <source>
        <strain evidence="11 12">JJ</strain>
    </source>
</reference>
<dbReference type="PANTHER" id="PTHR30069">
    <property type="entry name" value="TONB-DEPENDENT OUTER MEMBRANE RECEPTOR"/>
    <property type="match status" value="1"/>
</dbReference>
<dbReference type="GO" id="GO:0009279">
    <property type="term" value="C:cell outer membrane"/>
    <property type="evidence" value="ECO:0007669"/>
    <property type="project" value="UniProtKB-SubCell"/>
</dbReference>
<evidence type="ECO:0000313" key="12">
    <source>
        <dbReference type="Proteomes" id="UP000006250"/>
    </source>
</evidence>
<keyword evidence="3 8" id="KW-1134">Transmembrane beta strand</keyword>
<keyword evidence="2 8" id="KW-0813">Transport</keyword>
<protein>
    <submittedName>
        <fullName evidence="11">Outer membrane insertion C-terminal signal protein</fullName>
    </submittedName>
</protein>
<dbReference type="STRING" id="596151.DesfrDRAFT_2285"/>
<dbReference type="SUPFAM" id="SSF56935">
    <property type="entry name" value="Porins"/>
    <property type="match status" value="1"/>
</dbReference>
<dbReference type="InterPro" id="IPR036942">
    <property type="entry name" value="Beta-barrel_TonB_sf"/>
</dbReference>
<evidence type="ECO:0000256" key="1">
    <source>
        <dbReference type="ARBA" id="ARBA00004571"/>
    </source>
</evidence>
<evidence type="ECO:0000256" key="4">
    <source>
        <dbReference type="ARBA" id="ARBA00022692"/>
    </source>
</evidence>
<gene>
    <name evidence="11" type="ORF">DesfrDRAFT_2285</name>
</gene>
<organism evidence="11 12">
    <name type="scientific">Solidesulfovibrio fructosivorans JJ]</name>
    <dbReference type="NCBI Taxonomy" id="596151"/>
    <lineage>
        <taxon>Bacteria</taxon>
        <taxon>Pseudomonadati</taxon>
        <taxon>Thermodesulfobacteriota</taxon>
        <taxon>Desulfovibrionia</taxon>
        <taxon>Desulfovibrionales</taxon>
        <taxon>Desulfovibrionaceae</taxon>
        <taxon>Solidesulfovibrio</taxon>
    </lineage>
</organism>
<evidence type="ECO:0000256" key="7">
    <source>
        <dbReference type="ARBA" id="ARBA00023237"/>
    </source>
</evidence>
<dbReference type="RefSeq" id="WP_005993974.1">
    <property type="nucleotide sequence ID" value="NZ_AECZ01000014.1"/>
</dbReference>
<comment type="caution">
    <text evidence="11">The sequence shown here is derived from an EMBL/GenBank/DDBJ whole genome shotgun (WGS) entry which is preliminary data.</text>
</comment>
<name>E1JXD6_SOLFR</name>
<keyword evidence="4 8" id="KW-0812">Transmembrane</keyword>
<evidence type="ECO:0000256" key="3">
    <source>
        <dbReference type="ARBA" id="ARBA00022452"/>
    </source>
</evidence>
<dbReference type="Proteomes" id="UP000006250">
    <property type="component" value="Unassembled WGS sequence"/>
</dbReference>
<dbReference type="AlphaFoldDB" id="E1JXD6"/>
<dbReference type="PROSITE" id="PS52016">
    <property type="entry name" value="TONB_DEPENDENT_REC_3"/>
    <property type="match status" value="1"/>
</dbReference>
<evidence type="ECO:0000259" key="10">
    <source>
        <dbReference type="Pfam" id="PF07715"/>
    </source>
</evidence>
<keyword evidence="5 9" id="KW-0732">Signal</keyword>
<feature type="domain" description="TonB-dependent receptor plug" evidence="10">
    <location>
        <begin position="59"/>
        <end position="165"/>
    </location>
</feature>
<sequence precursor="true">MIPRRFSRAALLALGLAFAASPSLAADPQTTENSGEAMLEEVNVVSSPIIEGNRVDSFANETTTVTKEQIWDLNAPDLTSALRRTPGVTISRFDNIGSFGGAEGGAIFIRGKGASRPGAEISVMIDGAPAYISVWDHPLLDYLSVDPAAAVTVYKSPQPMNFGNGLAAVDMTPKRMDHEGFSSRVTAQYGSYNTSQETAETGGKIGRFDYYAAQSYRYSSGSRAMSDGMLTSYYGRLGYGLTDNWNAHATVIRTDNYAMDPGPEGQPEERDGKYVTRDWHMVATLANTYDCAEGTLKGYWNRGEGNWFNQSGKDNDNTNDSDLYGVRAKEKLRLWQGGEIAFGADMDWISGQAEFTTDPELTINSLTDWSFTPGGVTHFDRMTWSIFSPFLGVSQMIGSKEGFYATPSAGLRYYGHSQFQSEWSPQAGLLLGYKDLELHGTYSRGVNYPGLNVAVFSQNVISSLGQNWRSLKAETMDHFEAGASYKYENLLRFDVTAFSDNGHDRYVMYPSSGRPTGFENYGSYSIWGLETTATYTPVKDLSFFAGLNAMGHTPKYLPYVPNLSVSLGANYRFLEHFKIAADAQYVDEMYVLSETRRVGTRNTEKVDGYWLANAKFSYFFTIPKPKVETELFVAVQNLTNTFYKYKPGYPMPATGVSAGVALTF</sequence>
<comment type="subcellular location">
    <subcellularLocation>
        <location evidence="1 8">Cell outer membrane</location>
        <topology evidence="1 8">Multi-pass membrane protein</topology>
    </subcellularLocation>
</comment>
<accession>E1JXD6</accession>
<dbReference type="Gene3D" id="2.40.170.20">
    <property type="entry name" value="TonB-dependent receptor, beta-barrel domain"/>
    <property type="match status" value="1"/>
</dbReference>
<feature type="signal peptide" evidence="9">
    <location>
        <begin position="1"/>
        <end position="25"/>
    </location>
</feature>
<dbReference type="OrthoDB" id="98353at2"/>
<evidence type="ECO:0000313" key="11">
    <source>
        <dbReference type="EMBL" id="EFL50913.1"/>
    </source>
</evidence>
<dbReference type="GO" id="GO:0015344">
    <property type="term" value="F:siderophore uptake transmembrane transporter activity"/>
    <property type="evidence" value="ECO:0007669"/>
    <property type="project" value="TreeGrafter"/>
</dbReference>
<dbReference type="InterPro" id="IPR039426">
    <property type="entry name" value="TonB-dep_rcpt-like"/>
</dbReference>
<dbReference type="InterPro" id="IPR037066">
    <property type="entry name" value="Plug_dom_sf"/>
</dbReference>
<dbReference type="PANTHER" id="PTHR30069:SF29">
    <property type="entry name" value="HEMOGLOBIN AND HEMOGLOBIN-HAPTOGLOBIN-BINDING PROTEIN 1-RELATED"/>
    <property type="match status" value="1"/>
</dbReference>
<comment type="similarity">
    <text evidence="8">Belongs to the TonB-dependent receptor family.</text>
</comment>
<evidence type="ECO:0000256" key="9">
    <source>
        <dbReference type="SAM" id="SignalP"/>
    </source>
</evidence>
<dbReference type="GO" id="GO:0044718">
    <property type="term" value="P:siderophore transmembrane transport"/>
    <property type="evidence" value="ECO:0007669"/>
    <property type="project" value="TreeGrafter"/>
</dbReference>
<keyword evidence="7 8" id="KW-0998">Cell outer membrane</keyword>
<proteinExistence type="inferred from homology"/>